<feature type="transmembrane region" description="Helical" evidence="1">
    <location>
        <begin position="27"/>
        <end position="46"/>
    </location>
</feature>
<gene>
    <name evidence="2" type="ORF">MOO45_00975</name>
</gene>
<evidence type="ECO:0000256" key="1">
    <source>
        <dbReference type="SAM" id="Phobius"/>
    </source>
</evidence>
<evidence type="ECO:0000313" key="2">
    <source>
        <dbReference type="EMBL" id="UQS82297.1"/>
    </source>
</evidence>
<dbReference type="Proteomes" id="UP000831495">
    <property type="component" value="Chromosome"/>
</dbReference>
<proteinExistence type="predicted"/>
<protein>
    <submittedName>
        <fullName evidence="2">DUF4811 domain-containing protein</fullName>
    </submittedName>
</protein>
<dbReference type="InterPro" id="IPR032083">
    <property type="entry name" value="DUF4811"/>
</dbReference>
<keyword evidence="1" id="KW-1133">Transmembrane helix</keyword>
<name>A0ABY4P9J2_9LACO</name>
<accession>A0ABY4P9J2</accession>
<dbReference type="Pfam" id="PF16069">
    <property type="entry name" value="DUF4811"/>
    <property type="match status" value="1"/>
</dbReference>
<sequence>MILFLLIVLTLITYLGSVYLKNRRASLWIRWVGNLCLVVVLALLVLNDSFHLGMKTITTKQTTAIESVSSQANLSMLMYKPVGTKGTEKVYLYKTNHSQKVQTLTPEQATTKVVQTKGKPKLVQKKQQWVYQNVAMKQLFGVLGNDHRRIKTQNTLYVKNDWLVLSTKQAKILQKKLANKQIQARLQQQIKQKVTVKMAQMSKEQLTPQQQVRQIHRLTQQVQKQALESLLK</sequence>
<dbReference type="RefSeq" id="WP_249514566.1">
    <property type="nucleotide sequence ID" value="NZ_CP093366.1"/>
</dbReference>
<keyword evidence="3" id="KW-1185">Reference proteome</keyword>
<dbReference type="EMBL" id="CP093366">
    <property type="protein sequence ID" value="UQS82297.1"/>
    <property type="molecule type" value="Genomic_DNA"/>
</dbReference>
<evidence type="ECO:0000313" key="3">
    <source>
        <dbReference type="Proteomes" id="UP000831495"/>
    </source>
</evidence>
<organism evidence="2 3">
    <name type="scientific">Bombilactobacillus folatiphilus</name>
    <dbReference type="NCBI Taxonomy" id="2923362"/>
    <lineage>
        <taxon>Bacteria</taxon>
        <taxon>Bacillati</taxon>
        <taxon>Bacillota</taxon>
        <taxon>Bacilli</taxon>
        <taxon>Lactobacillales</taxon>
        <taxon>Lactobacillaceae</taxon>
        <taxon>Bombilactobacillus</taxon>
    </lineage>
</organism>
<reference evidence="2" key="1">
    <citation type="journal article" date="2022" name="Int. J. Syst. Evol. Microbiol.">
        <title>Apilactobacillus apisilvae sp. nov., Nicolia spurrieriana gen. nov. sp. nov., Bombilactobacillus folatiphilus sp. nov. and Bombilactobacillus thymidiniphilus sp. nov., four new lactic acid bacterial isolates from stingless bees Tetragonula carbonaria and Austroplebeia australis.</title>
        <authorList>
            <person name="Oliphant S.A."/>
            <person name="Watson-Haigh N.S."/>
            <person name="Sumby K.M."/>
            <person name="Gardner J."/>
            <person name="Groom S."/>
            <person name="Jiranek V."/>
        </authorList>
    </citation>
    <scope>NUCLEOTIDE SEQUENCE</scope>
    <source>
        <strain evidence="2">SG4_D2</strain>
    </source>
</reference>
<keyword evidence="1" id="KW-0472">Membrane</keyword>
<keyword evidence="1" id="KW-0812">Transmembrane</keyword>